<proteinExistence type="predicted"/>
<protein>
    <recommendedName>
        <fullName evidence="3">Nucleotidyl transferase AbiEii/AbiGii toxin family protein</fullName>
    </recommendedName>
</protein>
<organism evidence="1 2">
    <name type="scientific">Granulicella arctica</name>
    <dbReference type="NCBI Taxonomy" id="940613"/>
    <lineage>
        <taxon>Bacteria</taxon>
        <taxon>Pseudomonadati</taxon>
        <taxon>Acidobacteriota</taxon>
        <taxon>Terriglobia</taxon>
        <taxon>Terriglobales</taxon>
        <taxon>Acidobacteriaceae</taxon>
        <taxon>Granulicella</taxon>
    </lineage>
</organism>
<dbReference type="InterPro" id="IPR014942">
    <property type="entry name" value="AbiEii"/>
</dbReference>
<comment type="caution">
    <text evidence="1">The sequence shown here is derived from an EMBL/GenBank/DDBJ whole genome shotgun (WGS) entry which is preliminary data.</text>
</comment>
<dbReference type="Pfam" id="PF08843">
    <property type="entry name" value="AbiEii"/>
    <property type="match status" value="1"/>
</dbReference>
<dbReference type="AlphaFoldDB" id="A0A7Y9PDZ9"/>
<gene>
    <name evidence="1" type="ORF">HDF17_000242</name>
</gene>
<dbReference type="EMBL" id="JACCCW010000001">
    <property type="protein sequence ID" value="NYF77955.1"/>
    <property type="molecule type" value="Genomic_DNA"/>
</dbReference>
<name>A0A7Y9PDZ9_9BACT</name>
<keyword evidence="2" id="KW-1185">Reference proteome</keyword>
<reference evidence="1 2" key="1">
    <citation type="submission" date="2020-07" db="EMBL/GenBank/DDBJ databases">
        <title>Genomic Encyclopedia of Type Strains, Phase IV (KMG-V): Genome sequencing to study the core and pangenomes of soil and plant-associated prokaryotes.</title>
        <authorList>
            <person name="Whitman W."/>
        </authorList>
    </citation>
    <scope>NUCLEOTIDE SEQUENCE [LARGE SCALE GENOMIC DNA]</scope>
    <source>
        <strain evidence="1 2">X4EP2</strain>
    </source>
</reference>
<dbReference type="Gene3D" id="3.10.450.620">
    <property type="entry name" value="JHP933, nucleotidyltransferase-like core domain"/>
    <property type="match status" value="1"/>
</dbReference>
<evidence type="ECO:0008006" key="3">
    <source>
        <dbReference type="Google" id="ProtNLM"/>
    </source>
</evidence>
<sequence length="336" mass="37873">MDKIAAGPASDRRDLFRESASRLGMNPAIVEKDFWVCWILKRLFTEPALKDQMVFKGGTSLSKVFGLIDRFSEDIDLVLDWRLLGYDQEGANDPYQATSSKTQQSRQNQEMNARAVAYIRDTLISQLNLLFAPISGIVARTDEDDPHTVNVFYPAAFEAGYIRPAVRLEIGPLASWVPSSSHSIKAYAAQAFPGAFSNPDFEVIAIDAERTFWEKATILHQEAHRPGAIPARYSRHYYDLYKLSESPIRSAALSDLVLLKSVVEFKERFYYSSWARYDLAIPGSFRLSPPNSQLPTLEKDYRAMRDMFYREPPTLGAILAGLAALEQEINTENQAG</sequence>
<dbReference type="Proteomes" id="UP000589520">
    <property type="component" value="Unassembled WGS sequence"/>
</dbReference>
<evidence type="ECO:0000313" key="2">
    <source>
        <dbReference type="Proteomes" id="UP000589520"/>
    </source>
</evidence>
<accession>A0A7Y9PDZ9</accession>
<evidence type="ECO:0000313" key="1">
    <source>
        <dbReference type="EMBL" id="NYF77955.1"/>
    </source>
</evidence>
<dbReference type="RefSeq" id="WP_179486978.1">
    <property type="nucleotide sequence ID" value="NZ_JACCCW010000001.1"/>
</dbReference>